<evidence type="ECO:0000313" key="2">
    <source>
        <dbReference type="Proteomes" id="UP000197138"/>
    </source>
</evidence>
<sequence>MITSEETELLINSKQSILLLTESTACTNDLRVHIHDNWMEPFVHPTIIVKFLHNFNVHVEETDMDIEMANAVNELSSVERVNDQYRL</sequence>
<evidence type="ECO:0000313" key="1">
    <source>
        <dbReference type="EMBL" id="OWM89194.1"/>
    </source>
</evidence>
<reference evidence="2" key="1">
    <citation type="journal article" date="2017" name="Plant J.">
        <title>The pomegranate (Punica granatum L.) genome and the genomics of punicalagin biosynthesis.</title>
        <authorList>
            <person name="Qin G."/>
            <person name="Xu C."/>
            <person name="Ming R."/>
            <person name="Tang H."/>
            <person name="Guyot R."/>
            <person name="Kramer E.M."/>
            <person name="Hu Y."/>
            <person name="Yi X."/>
            <person name="Qi Y."/>
            <person name="Xu X."/>
            <person name="Gao Z."/>
            <person name="Pan H."/>
            <person name="Jian J."/>
            <person name="Tian Y."/>
            <person name="Yue Z."/>
            <person name="Xu Y."/>
        </authorList>
    </citation>
    <scope>NUCLEOTIDE SEQUENCE [LARGE SCALE GENOMIC DNA]</scope>
    <source>
        <strain evidence="2">cv. Dabenzi</strain>
    </source>
</reference>
<dbReference type="EMBL" id="MTKT01000670">
    <property type="protein sequence ID" value="OWM89194.1"/>
    <property type="molecule type" value="Genomic_DNA"/>
</dbReference>
<accession>A0A218XW51</accession>
<gene>
    <name evidence="1" type="ORF">CDL15_Pgr010480</name>
</gene>
<comment type="caution">
    <text evidence="1">The sequence shown here is derived from an EMBL/GenBank/DDBJ whole genome shotgun (WGS) entry which is preliminary data.</text>
</comment>
<dbReference type="Proteomes" id="UP000197138">
    <property type="component" value="Unassembled WGS sequence"/>
</dbReference>
<protein>
    <submittedName>
        <fullName evidence="1">Uncharacterized protein</fullName>
    </submittedName>
</protein>
<dbReference type="AlphaFoldDB" id="A0A218XW51"/>
<proteinExistence type="predicted"/>
<name>A0A218XW51_PUNGR</name>
<organism evidence="1 2">
    <name type="scientific">Punica granatum</name>
    <name type="common">Pomegranate</name>
    <dbReference type="NCBI Taxonomy" id="22663"/>
    <lineage>
        <taxon>Eukaryota</taxon>
        <taxon>Viridiplantae</taxon>
        <taxon>Streptophyta</taxon>
        <taxon>Embryophyta</taxon>
        <taxon>Tracheophyta</taxon>
        <taxon>Spermatophyta</taxon>
        <taxon>Magnoliopsida</taxon>
        <taxon>eudicotyledons</taxon>
        <taxon>Gunneridae</taxon>
        <taxon>Pentapetalae</taxon>
        <taxon>rosids</taxon>
        <taxon>malvids</taxon>
        <taxon>Myrtales</taxon>
        <taxon>Lythraceae</taxon>
        <taxon>Punica</taxon>
    </lineage>
</organism>